<dbReference type="Pfam" id="PF06348">
    <property type="entry name" value="DUF1059"/>
    <property type="match status" value="1"/>
</dbReference>
<accession>A0A1H0TB61</accession>
<dbReference type="OrthoDB" id="5244574at2"/>
<proteinExistence type="predicted"/>
<sequence>MAKMIRCECGFVVRGDTDDQVVGAIREHMAADHPALLKAVSRQDLLGWIQVE</sequence>
<gene>
    <name evidence="1" type="ORF">SAMN04515671_4551</name>
</gene>
<organism evidence="1 2">
    <name type="scientific">Nakamurella panacisegetis</name>
    <dbReference type="NCBI Taxonomy" id="1090615"/>
    <lineage>
        <taxon>Bacteria</taxon>
        <taxon>Bacillati</taxon>
        <taxon>Actinomycetota</taxon>
        <taxon>Actinomycetes</taxon>
        <taxon>Nakamurellales</taxon>
        <taxon>Nakamurellaceae</taxon>
        <taxon>Nakamurella</taxon>
    </lineage>
</organism>
<dbReference type="EMBL" id="LT629710">
    <property type="protein sequence ID" value="SDP50746.1"/>
    <property type="molecule type" value="Genomic_DNA"/>
</dbReference>
<evidence type="ECO:0000313" key="2">
    <source>
        <dbReference type="Proteomes" id="UP000198741"/>
    </source>
</evidence>
<dbReference type="RefSeq" id="WP_157695637.1">
    <property type="nucleotide sequence ID" value="NZ_LT629710.1"/>
</dbReference>
<evidence type="ECO:0008006" key="3">
    <source>
        <dbReference type="Google" id="ProtNLM"/>
    </source>
</evidence>
<reference evidence="1 2" key="1">
    <citation type="submission" date="2016-10" db="EMBL/GenBank/DDBJ databases">
        <authorList>
            <person name="de Groot N.N."/>
        </authorList>
    </citation>
    <scope>NUCLEOTIDE SEQUENCE [LARGE SCALE GENOMIC DNA]</scope>
    <source>
        <strain evidence="2">P4-7,KCTC 19426,CECT 7604</strain>
    </source>
</reference>
<dbReference type="AlphaFoldDB" id="A0A1H0TB61"/>
<protein>
    <recommendedName>
        <fullName evidence="3">DUF1059 domain-containing protein</fullName>
    </recommendedName>
</protein>
<dbReference type="Proteomes" id="UP000198741">
    <property type="component" value="Chromosome I"/>
</dbReference>
<name>A0A1H0TB61_9ACTN</name>
<dbReference type="STRING" id="1090615.SAMN04515671_4551"/>
<evidence type="ECO:0000313" key="1">
    <source>
        <dbReference type="EMBL" id="SDP50746.1"/>
    </source>
</evidence>
<dbReference type="InterPro" id="IPR009409">
    <property type="entry name" value="DUF1059"/>
</dbReference>
<keyword evidence="2" id="KW-1185">Reference proteome</keyword>